<proteinExistence type="predicted"/>
<dbReference type="InterPro" id="IPR015655">
    <property type="entry name" value="PP2C"/>
</dbReference>
<gene>
    <name evidence="2" type="ORF">METZ01_LOCUS294467</name>
</gene>
<protein>
    <recommendedName>
        <fullName evidence="1">PPM-type phosphatase domain-containing protein</fullName>
    </recommendedName>
</protein>
<dbReference type="InterPro" id="IPR036457">
    <property type="entry name" value="PPM-type-like_dom_sf"/>
</dbReference>
<dbReference type="EMBL" id="UINC01090028">
    <property type="protein sequence ID" value="SVC41613.1"/>
    <property type="molecule type" value="Genomic_DNA"/>
</dbReference>
<dbReference type="InterPro" id="IPR001932">
    <property type="entry name" value="PPM-type_phosphatase-like_dom"/>
</dbReference>
<organism evidence="2">
    <name type="scientific">marine metagenome</name>
    <dbReference type="NCBI Taxonomy" id="408172"/>
    <lineage>
        <taxon>unclassified sequences</taxon>
        <taxon>metagenomes</taxon>
        <taxon>ecological metagenomes</taxon>
    </lineage>
</organism>
<dbReference type="PANTHER" id="PTHR13832">
    <property type="entry name" value="PROTEIN PHOSPHATASE 2C"/>
    <property type="match status" value="1"/>
</dbReference>
<dbReference type="PANTHER" id="PTHR13832:SF827">
    <property type="entry name" value="PROTEIN PHOSPHATASE 1L"/>
    <property type="match status" value="1"/>
</dbReference>
<dbReference type="SUPFAM" id="SSF81606">
    <property type="entry name" value="PP2C-like"/>
    <property type="match status" value="1"/>
</dbReference>
<dbReference type="SMART" id="SM00332">
    <property type="entry name" value="PP2Cc"/>
    <property type="match status" value="1"/>
</dbReference>
<dbReference type="PROSITE" id="PS51746">
    <property type="entry name" value="PPM_2"/>
    <property type="match status" value="1"/>
</dbReference>
<evidence type="ECO:0000313" key="2">
    <source>
        <dbReference type="EMBL" id="SVC41613.1"/>
    </source>
</evidence>
<reference evidence="2" key="1">
    <citation type="submission" date="2018-05" db="EMBL/GenBank/DDBJ databases">
        <authorList>
            <person name="Lanie J.A."/>
            <person name="Ng W.-L."/>
            <person name="Kazmierczak K.M."/>
            <person name="Andrzejewski T.M."/>
            <person name="Davidsen T.M."/>
            <person name="Wayne K.J."/>
            <person name="Tettelin H."/>
            <person name="Glass J.I."/>
            <person name="Rusch D."/>
            <person name="Podicherti R."/>
            <person name="Tsui H.-C.T."/>
            <person name="Winkler M.E."/>
        </authorList>
    </citation>
    <scope>NUCLEOTIDE SEQUENCE</scope>
</reference>
<dbReference type="AlphaFoldDB" id="A0A382LYJ8"/>
<sequence>MIYASTSHIGLVPKENQDAIGHIDTELETLFVVCDGVSGLPNGALASHTALDSILANYSKSSGSIEMKLKSAMQNGQRSVMRANPKPMGTTAAACSINEDTAYISWCGDSRIYHFRGGKILWISIDHNVLHDILNKGSGRSGMFMNPLALNRFFGREFEVKIDYHSLKVEEGDQILICSDGLSNFLSETDIVHTVKNNSPFAASDLMERKLLSEEIGAPDNFTWYIIQIEKII</sequence>
<dbReference type="SMART" id="SM00331">
    <property type="entry name" value="PP2C_SIG"/>
    <property type="match status" value="1"/>
</dbReference>
<evidence type="ECO:0000259" key="1">
    <source>
        <dbReference type="PROSITE" id="PS51746"/>
    </source>
</evidence>
<dbReference type="GO" id="GO:0004722">
    <property type="term" value="F:protein serine/threonine phosphatase activity"/>
    <property type="evidence" value="ECO:0007669"/>
    <property type="project" value="InterPro"/>
</dbReference>
<dbReference type="Gene3D" id="3.60.40.10">
    <property type="entry name" value="PPM-type phosphatase domain"/>
    <property type="match status" value="1"/>
</dbReference>
<dbReference type="Pfam" id="PF13672">
    <property type="entry name" value="PP2C_2"/>
    <property type="match status" value="1"/>
</dbReference>
<accession>A0A382LYJ8</accession>
<feature type="domain" description="PPM-type phosphatase" evidence="1">
    <location>
        <begin position="2"/>
        <end position="229"/>
    </location>
</feature>
<name>A0A382LYJ8_9ZZZZ</name>
<dbReference type="CDD" id="cd00143">
    <property type="entry name" value="PP2Cc"/>
    <property type="match status" value="1"/>
</dbReference>